<protein>
    <submittedName>
        <fullName evidence="1">Uncharacterized protein</fullName>
    </submittedName>
</protein>
<keyword evidence="2" id="KW-1185">Reference proteome</keyword>
<comment type="caution">
    <text evidence="1">The sequence shown here is derived from an EMBL/GenBank/DDBJ whole genome shotgun (WGS) entry which is preliminary data.</text>
</comment>
<gene>
    <name evidence="1" type="ORF">DN062_00085</name>
</gene>
<dbReference type="Proteomes" id="UP000250744">
    <property type="component" value="Unassembled WGS sequence"/>
</dbReference>
<name>A0A364NR95_9GAMM</name>
<dbReference type="RefSeq" id="WP_112156525.1">
    <property type="nucleotide sequence ID" value="NZ_QKRX01000001.1"/>
</dbReference>
<organism evidence="1 2">
    <name type="scientific">Nitrincola tibetensis</name>
    <dbReference type="NCBI Taxonomy" id="2219697"/>
    <lineage>
        <taxon>Bacteria</taxon>
        <taxon>Pseudomonadati</taxon>
        <taxon>Pseudomonadota</taxon>
        <taxon>Gammaproteobacteria</taxon>
        <taxon>Oceanospirillales</taxon>
        <taxon>Oceanospirillaceae</taxon>
        <taxon>Nitrincola</taxon>
    </lineage>
</organism>
<proteinExistence type="predicted"/>
<reference evidence="1 2" key="1">
    <citation type="submission" date="2018-06" db="EMBL/GenBank/DDBJ databases">
        <title>Nitrincola tibetense sp. nov., isolated from Lake XuguoCo on Tibetan Plateau.</title>
        <authorList>
            <person name="Xing P."/>
        </authorList>
    </citation>
    <scope>NUCLEOTIDE SEQUENCE [LARGE SCALE GENOMIC DNA]</scope>
    <source>
        <strain evidence="2">xg18</strain>
    </source>
</reference>
<sequence length="109" mass="12456">MAVTNNRLLLELEKYRREINREIINPVIPELSLEDLKPLLSMVAHTRAAYISELLDIANLSPNSVPSADQIKQLRNCRETFDELVAAVNALETVIQRDYLDVKSTQRHS</sequence>
<dbReference type="OrthoDB" id="6198873at2"/>
<dbReference type="AlphaFoldDB" id="A0A364NR95"/>
<dbReference type="EMBL" id="QKRX01000001">
    <property type="protein sequence ID" value="RAU19530.1"/>
    <property type="molecule type" value="Genomic_DNA"/>
</dbReference>
<accession>A0A364NR95</accession>
<evidence type="ECO:0000313" key="2">
    <source>
        <dbReference type="Proteomes" id="UP000250744"/>
    </source>
</evidence>
<evidence type="ECO:0000313" key="1">
    <source>
        <dbReference type="EMBL" id="RAU19530.1"/>
    </source>
</evidence>